<name>A0A919CES8_9ACTN</name>
<accession>A0A919CES8</accession>
<dbReference type="AlphaFoldDB" id="A0A919CES8"/>
<reference evidence="2" key="2">
    <citation type="submission" date="2020-09" db="EMBL/GenBank/DDBJ databases">
        <authorList>
            <person name="Sun Q."/>
            <person name="Ohkuma M."/>
        </authorList>
    </citation>
    <scope>NUCLEOTIDE SEQUENCE</scope>
    <source>
        <strain evidence="2">JCM 4637</strain>
    </source>
</reference>
<proteinExistence type="predicted"/>
<evidence type="ECO:0000313" key="3">
    <source>
        <dbReference type="Proteomes" id="UP000638353"/>
    </source>
</evidence>
<gene>
    <name evidence="2" type="ORF">GCM10010334_72650</name>
</gene>
<organism evidence="2 3">
    <name type="scientific">Streptomyces finlayi</name>
    <dbReference type="NCBI Taxonomy" id="67296"/>
    <lineage>
        <taxon>Bacteria</taxon>
        <taxon>Bacillati</taxon>
        <taxon>Actinomycetota</taxon>
        <taxon>Actinomycetes</taxon>
        <taxon>Kitasatosporales</taxon>
        <taxon>Streptomycetaceae</taxon>
        <taxon>Streptomyces</taxon>
    </lineage>
</organism>
<sequence length="113" mass="11765">MKAGASPAWPTVEGTKGTPAEEAGAASLKAAQSYADAATKYVDSNLKDYKPFLDVTFKARQDAREAATGVRTKLQPAKEAAAGVVTAAQKKLDQTPGGVKQARTALKTCLGKR</sequence>
<reference evidence="2" key="1">
    <citation type="journal article" date="2014" name="Int. J. Syst. Evol. Microbiol.">
        <title>Complete genome sequence of Corynebacterium casei LMG S-19264T (=DSM 44701T), isolated from a smear-ripened cheese.</title>
        <authorList>
            <consortium name="US DOE Joint Genome Institute (JGI-PGF)"/>
            <person name="Walter F."/>
            <person name="Albersmeier A."/>
            <person name="Kalinowski J."/>
            <person name="Ruckert C."/>
        </authorList>
    </citation>
    <scope>NUCLEOTIDE SEQUENCE</scope>
    <source>
        <strain evidence="2">JCM 4637</strain>
    </source>
</reference>
<evidence type="ECO:0000313" key="2">
    <source>
        <dbReference type="EMBL" id="GHD13896.1"/>
    </source>
</evidence>
<feature type="region of interest" description="Disordered" evidence="1">
    <location>
        <begin position="1"/>
        <end position="24"/>
    </location>
</feature>
<dbReference type="Proteomes" id="UP000638353">
    <property type="component" value="Unassembled WGS sequence"/>
</dbReference>
<evidence type="ECO:0000256" key="1">
    <source>
        <dbReference type="SAM" id="MobiDB-lite"/>
    </source>
</evidence>
<comment type="caution">
    <text evidence="2">The sequence shown here is derived from an EMBL/GenBank/DDBJ whole genome shotgun (WGS) entry which is preliminary data.</text>
</comment>
<protein>
    <submittedName>
        <fullName evidence="2">Uncharacterized protein</fullName>
    </submittedName>
</protein>
<dbReference type="EMBL" id="BMVC01000020">
    <property type="protein sequence ID" value="GHD13896.1"/>
    <property type="molecule type" value="Genomic_DNA"/>
</dbReference>